<dbReference type="Gene3D" id="1.10.287.950">
    <property type="entry name" value="Methyl-accepting chemotaxis protein"/>
    <property type="match status" value="1"/>
</dbReference>
<comment type="subcellular location">
    <subcellularLocation>
        <location evidence="1">Cell membrane</location>
        <topology evidence="1">Multi-pass membrane protein</topology>
    </subcellularLocation>
</comment>
<evidence type="ECO:0000256" key="10">
    <source>
        <dbReference type="PROSITE-ProRule" id="PRU00284"/>
    </source>
</evidence>
<evidence type="ECO:0000256" key="2">
    <source>
        <dbReference type="ARBA" id="ARBA00022475"/>
    </source>
</evidence>
<evidence type="ECO:0000256" key="1">
    <source>
        <dbReference type="ARBA" id="ARBA00004651"/>
    </source>
</evidence>
<evidence type="ECO:0000256" key="8">
    <source>
        <dbReference type="ARBA" id="ARBA00023224"/>
    </source>
</evidence>
<feature type="region of interest" description="Disordered" evidence="11">
    <location>
        <begin position="133"/>
        <end position="152"/>
    </location>
</feature>
<protein>
    <submittedName>
        <fullName evidence="13">Chemotaxis sensory transducer</fullName>
    </submittedName>
</protein>
<dbReference type="GO" id="GO:0005886">
    <property type="term" value="C:plasma membrane"/>
    <property type="evidence" value="ECO:0007669"/>
    <property type="project" value="UniProtKB-SubCell"/>
</dbReference>
<comment type="caution">
    <text evidence="13">The sequence shown here is derived from an EMBL/GenBank/DDBJ whole genome shotgun (WGS) entry which is preliminary data.</text>
</comment>
<dbReference type="InterPro" id="IPR004090">
    <property type="entry name" value="Chemotax_Me-accpt_rcpt"/>
</dbReference>
<evidence type="ECO:0000256" key="9">
    <source>
        <dbReference type="ARBA" id="ARBA00029447"/>
    </source>
</evidence>
<keyword evidence="7" id="KW-0472">Membrane</keyword>
<evidence type="ECO:0000313" key="14">
    <source>
        <dbReference type="Proteomes" id="UP000271631"/>
    </source>
</evidence>
<dbReference type="RefSeq" id="WP_375233325.1">
    <property type="nucleotide sequence ID" value="NZ_JAEVFP010000132.1"/>
</dbReference>
<accession>A0A0N0WY53</accession>
<evidence type="ECO:0000256" key="6">
    <source>
        <dbReference type="ARBA" id="ARBA00022989"/>
    </source>
</evidence>
<evidence type="ECO:0000313" key="13">
    <source>
        <dbReference type="EMBL" id="RMV40176.1"/>
    </source>
</evidence>
<dbReference type="EMBL" id="RBUQ01000093">
    <property type="protein sequence ID" value="RMV40176.1"/>
    <property type="molecule type" value="Genomic_DNA"/>
</dbReference>
<dbReference type="PANTHER" id="PTHR32089">
    <property type="entry name" value="METHYL-ACCEPTING CHEMOTAXIS PROTEIN MCPB"/>
    <property type="match status" value="1"/>
</dbReference>
<dbReference type="GO" id="GO:0006935">
    <property type="term" value="P:chemotaxis"/>
    <property type="evidence" value="ECO:0007669"/>
    <property type="project" value="UniProtKB-KW"/>
</dbReference>
<dbReference type="AlphaFoldDB" id="A0A0N0WY53"/>
<gene>
    <name evidence="13" type="ORF">ALP13_02871</name>
</gene>
<dbReference type="PRINTS" id="PR00260">
    <property type="entry name" value="CHEMTRNSDUCR"/>
</dbReference>
<keyword evidence="2" id="KW-1003">Cell membrane</keyword>
<evidence type="ECO:0000256" key="11">
    <source>
        <dbReference type="SAM" id="MobiDB-lite"/>
    </source>
</evidence>
<dbReference type="GO" id="GO:0007165">
    <property type="term" value="P:signal transduction"/>
    <property type="evidence" value="ECO:0007669"/>
    <property type="project" value="UniProtKB-KW"/>
</dbReference>
<evidence type="ECO:0000256" key="4">
    <source>
        <dbReference type="ARBA" id="ARBA00022500"/>
    </source>
</evidence>
<keyword evidence="8 10" id="KW-0807">Transducer</keyword>
<dbReference type="SUPFAM" id="SSF58104">
    <property type="entry name" value="Methyl-accepting chemotaxis protein (MCP) signaling domain"/>
    <property type="match status" value="1"/>
</dbReference>
<keyword evidence="5" id="KW-0812">Transmembrane</keyword>
<dbReference type="PROSITE" id="PS50111">
    <property type="entry name" value="CHEMOTAXIS_TRANSDUC_2"/>
    <property type="match status" value="1"/>
</dbReference>
<evidence type="ECO:0000256" key="5">
    <source>
        <dbReference type="ARBA" id="ARBA00022692"/>
    </source>
</evidence>
<keyword evidence="4" id="KW-0145">Chemotaxis</keyword>
<dbReference type="FunFam" id="1.10.287.950:FF:000001">
    <property type="entry name" value="Methyl-accepting chemotaxis sensory transducer"/>
    <property type="match status" value="1"/>
</dbReference>
<dbReference type="InterPro" id="IPR004089">
    <property type="entry name" value="MCPsignal_dom"/>
</dbReference>
<dbReference type="CDD" id="cd11386">
    <property type="entry name" value="MCP_signal"/>
    <property type="match status" value="1"/>
</dbReference>
<feature type="domain" description="Methyl-accepting transducer" evidence="12">
    <location>
        <begin position="81"/>
        <end position="317"/>
    </location>
</feature>
<keyword evidence="6" id="KW-1133">Transmembrane helix</keyword>
<evidence type="ECO:0000256" key="3">
    <source>
        <dbReference type="ARBA" id="ARBA00022481"/>
    </source>
</evidence>
<dbReference type="PANTHER" id="PTHR32089:SF120">
    <property type="entry name" value="METHYL-ACCEPTING CHEMOTAXIS PROTEIN TLPQ"/>
    <property type="match status" value="1"/>
</dbReference>
<dbReference type="Pfam" id="PF00015">
    <property type="entry name" value="MCPsignal"/>
    <property type="match status" value="1"/>
</dbReference>
<comment type="similarity">
    <text evidence="9">Belongs to the methyl-accepting chemotaxis (MCP) protein family.</text>
</comment>
<evidence type="ECO:0000259" key="12">
    <source>
        <dbReference type="PROSITE" id="PS50111"/>
    </source>
</evidence>
<evidence type="ECO:0000256" key="7">
    <source>
        <dbReference type="ARBA" id="ARBA00023136"/>
    </source>
</evidence>
<sequence>MLLLLAFCLFLVAIAAYVVIRSVVRPLGGEPDEAAAVLREIAQGNLSVHIAVRNGDTDSVMLNLQLMKQNLSSMVQQISTAIEHVASSSEELSTVSSQTSENLLLQGAEIEQAATAVNEMTAAVDEVARNAVSTSEASKQSEHTAQNGKQQVQQTVVAIGDLSKGVTDTSDRIQQLAGRVQDITKVLDVIRSIAEQTNLLALNAAIEAARAGDAGRGFAVVADEVRALAHRTQVSTQEIEQMIGNIRSDTDHAVNAMKGSSTLVTSTLEVARKAGLALEEITLSISQINERNLLIASATEEQALVAREVDRNLVSIRASSDQVLNGAHHTNSASHELARMAGELSTVVSRFRI</sequence>
<proteinExistence type="inferred from homology"/>
<dbReference type="SMART" id="SM00283">
    <property type="entry name" value="MA"/>
    <property type="match status" value="1"/>
</dbReference>
<dbReference type="GO" id="GO:0004888">
    <property type="term" value="F:transmembrane signaling receptor activity"/>
    <property type="evidence" value="ECO:0007669"/>
    <property type="project" value="InterPro"/>
</dbReference>
<keyword evidence="3" id="KW-0488">Methylation</keyword>
<reference evidence="13 14" key="1">
    <citation type="submission" date="2018-08" db="EMBL/GenBank/DDBJ databases">
        <title>Recombination of ecologically and evolutionarily significant loci maintains genetic cohesion in the Pseudomonas syringae species complex.</title>
        <authorList>
            <person name="Dillon M."/>
            <person name="Thakur S."/>
            <person name="Almeida R.N.D."/>
            <person name="Weir B.S."/>
            <person name="Guttman D.S."/>
        </authorList>
    </citation>
    <scope>NUCLEOTIDE SEQUENCE [LARGE SCALE GENOMIC DNA]</scope>
    <source>
        <strain evidence="13 14">ICMP 11281</strain>
    </source>
</reference>
<dbReference type="Proteomes" id="UP000271631">
    <property type="component" value="Unassembled WGS sequence"/>
</dbReference>
<name>A0A0N0WY53_PSEYM</name>
<organism evidence="13 14">
    <name type="scientific">Pseudomonas syringae pv. maculicola</name>
    <dbReference type="NCBI Taxonomy" id="59511"/>
    <lineage>
        <taxon>Bacteria</taxon>
        <taxon>Pseudomonadati</taxon>
        <taxon>Pseudomonadota</taxon>
        <taxon>Gammaproteobacteria</taxon>
        <taxon>Pseudomonadales</taxon>
        <taxon>Pseudomonadaceae</taxon>
        <taxon>Pseudomonas</taxon>
    </lineage>
</organism>